<dbReference type="Proteomes" id="UP000004994">
    <property type="component" value="Chromosome 5"/>
</dbReference>
<reference evidence="2" key="1">
    <citation type="journal article" date="2012" name="Nature">
        <title>The tomato genome sequence provides insights into fleshy fruit evolution.</title>
        <authorList>
            <consortium name="Tomato Genome Consortium"/>
        </authorList>
    </citation>
    <scope>NUCLEOTIDE SEQUENCE [LARGE SCALE GENOMIC DNA]</scope>
    <source>
        <strain evidence="2">cv. Heinz 1706</strain>
    </source>
</reference>
<evidence type="ECO:0000313" key="2">
    <source>
        <dbReference type="EnsemblPlants" id="Solyc05g014130.3.1"/>
    </source>
</evidence>
<feature type="compositionally biased region" description="Low complexity" evidence="1">
    <location>
        <begin position="1111"/>
        <end position="1134"/>
    </location>
</feature>
<keyword evidence="3" id="KW-1185">Reference proteome</keyword>
<dbReference type="GeneID" id="101251779"/>
<sequence>MVKRHREEIDSDGATEMETENTTSYKTVFIDTNLDTHLAVIVSDSDTVFDLKKKIVFEHLRCFPEMSELKISSVKVKRKRHYYHLPDTMLVRGVFEGIKKEWFLSVDASRFQCLENDQGLLCIAYPHIEAENLLSCDSFNAMDKQKVFDTTESYPANGNLASSSIVEHKEVAKVIGEFKTVKRAGNSQELSPRSGPVAKKHKIKHKEDGVNHPVTGTSASNHDIDNGSEFKIVGNDTTLTNSNKGERENINMKLVDVSAEPLINQRSGSSKVSKLGTKKSRKSGASAEISGVQDELCGDRNNDALDETSHTETLANKVKILGSKESSEACTEFNHRDSLKITIPENSTAGKPIKAASTEETLGDQSVRTDTTDKKRKKKNKKGKDSSTCHDEVACMALGPTDKFVGARRLEQKEEVEMKIFDKLTDVDSTIHATQSRLKETSPVKDHALNKECPAPVSKDICEMNVVGQPIFESNISGDNELGIVVANTTGEQELIPNCDFEMPTSEKLSKPSTRGPVPSYQLGDLQGAAENSFGRKRSRAKKSTYHQELDMKNIVGASQNSYTSDQDIVRNDGSSDATTKVGSMPKTDVDHINEIGIEGKLSVTQGAETSPLLDNNEPTGDTKEQVLSATRALDDKENIESGNASSMKRTKKSRRKSAEKIPVKLNGDDDNTVNCPSFAAGIGSTTDPVTGQSKKGGIPFDAEVVQISLNTEVKGPPQVQSAACRSSDSAKAEMTIKEVETISTAPSDVKVAEVHGNSGRLKKKKTKVEVSTHINDVSCAPSATHDTPVNHFIEGSNQDRNALRASKRKGASKQVSKSAYAVDTQHQVEKVTCIEPELLPFEEKGNEVEHLRLNQTYKNQETLSISEKRQKTKTKKSQSSKKSKSILSIQDQEGSHKDLTASNDNLEDVNPLPEPMEMGESGKNTHGDQYGGVVEEVHEPDVNTDKSDTINFKQYFVSGQPGEVASKKPMKPNRDTKASRKSKVGVTPGGFLEDTSKSRIEVALPNQGDKTLQEAGKLENYDALACKKKIEESMDESRSSSSSKGPGRFPEDNRRQADSEIRSLSTRNTKVRTANIEEFTQPKKGLLPNPGPKFGDSRSRRSDSKEGGDSDSTTDTLSDSSSSDSSVEGSEISQASTPEGTNVAKNNAAAAAVAGKHKLKSKFLGEALTMESILRNSSRFKKAKVSAAQSQDEESQHVDVVPDSLADTQNE</sequence>
<organism evidence="2">
    <name type="scientific">Solanum lycopersicum</name>
    <name type="common">Tomato</name>
    <name type="synonym">Lycopersicon esculentum</name>
    <dbReference type="NCBI Taxonomy" id="4081"/>
    <lineage>
        <taxon>Eukaryota</taxon>
        <taxon>Viridiplantae</taxon>
        <taxon>Streptophyta</taxon>
        <taxon>Embryophyta</taxon>
        <taxon>Tracheophyta</taxon>
        <taxon>Spermatophyta</taxon>
        <taxon>Magnoliopsida</taxon>
        <taxon>eudicotyledons</taxon>
        <taxon>Gunneridae</taxon>
        <taxon>Pentapetalae</taxon>
        <taxon>asterids</taxon>
        <taxon>lamiids</taxon>
        <taxon>Solanales</taxon>
        <taxon>Solanaceae</taxon>
        <taxon>Solanoideae</taxon>
        <taxon>Solaneae</taxon>
        <taxon>Solanum</taxon>
        <taxon>Solanum subgen. Lycopersicon</taxon>
    </lineage>
</organism>
<dbReference type="InParanoid" id="A0A3Q7GDB3"/>
<dbReference type="OrthoDB" id="1093005at2759"/>
<feature type="region of interest" description="Disordered" evidence="1">
    <location>
        <begin position="863"/>
        <end position="931"/>
    </location>
</feature>
<gene>
    <name evidence="2" type="primary">LOC101251779</name>
</gene>
<reference evidence="2" key="2">
    <citation type="submission" date="2019-01" db="UniProtKB">
        <authorList>
            <consortium name="EnsemblPlants"/>
        </authorList>
    </citation>
    <scope>IDENTIFICATION</scope>
    <source>
        <strain evidence="2">cv. Heinz 1706</strain>
    </source>
</reference>
<feature type="region of interest" description="Disordered" evidence="1">
    <location>
        <begin position="265"/>
        <end position="293"/>
    </location>
</feature>
<dbReference type="PaxDb" id="4081-Solyc05g014130.2.1"/>
<feature type="compositionally biased region" description="Basic and acidic residues" evidence="1">
    <location>
        <begin position="1029"/>
        <end position="1039"/>
    </location>
</feature>
<name>A0A3Q7GDB3_SOLLC</name>
<feature type="region of interest" description="Disordered" evidence="1">
    <location>
        <begin position="185"/>
        <end position="229"/>
    </location>
</feature>
<proteinExistence type="predicted"/>
<feature type="compositionally biased region" description="Polar residues" evidence="1">
    <location>
        <begin position="609"/>
        <end position="620"/>
    </location>
</feature>
<feature type="compositionally biased region" description="Basic and acidic residues" evidence="1">
    <location>
        <begin position="1050"/>
        <end position="1062"/>
    </location>
</feature>
<feature type="region of interest" description="Disordered" evidence="1">
    <location>
        <begin position="345"/>
        <end position="387"/>
    </location>
</feature>
<feature type="compositionally biased region" description="Basic residues" evidence="1">
    <location>
        <begin position="871"/>
        <end position="885"/>
    </location>
</feature>
<dbReference type="OMA" id="DPPANHF"/>
<dbReference type="EnsemblPlants" id="Solyc05g014130.3.1">
    <property type="protein sequence ID" value="Solyc05g014130.3.1"/>
    <property type="gene ID" value="Solyc05g014130.3"/>
</dbReference>
<dbReference type="Gramene" id="Solyc05g014130.3.1">
    <property type="protein sequence ID" value="Solyc05g014130.3.1"/>
    <property type="gene ID" value="Solyc05g014130.3"/>
</dbReference>
<feature type="region of interest" description="Disordered" evidence="1">
    <location>
        <begin position="962"/>
        <end position="1144"/>
    </location>
</feature>
<protein>
    <submittedName>
        <fullName evidence="2">Uncharacterized protein</fullName>
    </submittedName>
</protein>
<feature type="compositionally biased region" description="Basic and acidic residues" evidence="1">
    <location>
        <begin position="1096"/>
        <end position="1109"/>
    </location>
</feature>
<feature type="region of interest" description="Disordered" evidence="1">
    <location>
        <begin position="505"/>
        <end position="525"/>
    </location>
</feature>
<feature type="region of interest" description="Disordered" evidence="1">
    <location>
        <begin position="609"/>
        <end position="674"/>
    </location>
</feature>
<feature type="region of interest" description="Disordered" evidence="1">
    <location>
        <begin position="1185"/>
        <end position="1212"/>
    </location>
</feature>
<dbReference type="KEGG" id="sly:101251779"/>
<accession>A0A3Q7GDB3</accession>
<evidence type="ECO:0000313" key="3">
    <source>
        <dbReference type="Proteomes" id="UP000004994"/>
    </source>
</evidence>
<dbReference type="AlphaFoldDB" id="A0A3Q7GDB3"/>
<feature type="region of interest" description="Disordered" evidence="1">
    <location>
        <begin position="782"/>
        <end position="823"/>
    </location>
</feature>
<feature type="region of interest" description="Disordered" evidence="1">
    <location>
        <begin position="565"/>
        <end position="588"/>
    </location>
</feature>
<feature type="compositionally biased region" description="Polar residues" evidence="1">
    <location>
        <begin position="358"/>
        <end position="368"/>
    </location>
</feature>
<evidence type="ECO:0000256" key="1">
    <source>
        <dbReference type="SAM" id="MobiDB-lite"/>
    </source>
</evidence>
<feature type="compositionally biased region" description="Polar residues" evidence="1">
    <location>
        <begin position="565"/>
        <end position="582"/>
    </location>
</feature>
<feature type="compositionally biased region" description="Polar residues" evidence="1">
    <location>
        <begin position="1063"/>
        <end position="1073"/>
    </location>
</feature>